<dbReference type="OMA" id="GPQEAME"/>
<evidence type="ECO:0000256" key="4">
    <source>
        <dbReference type="ARBA" id="ARBA00004972"/>
    </source>
</evidence>
<sequence length="512" mass="58781">MPALLVALLLPLLLLLFFSRQKQAGRKYPRSLPSLPIIGSLLSLYNSEHPHLILRDLQKKYGSTFSLWMGSQYTVVINHHLPAKEVLLKKGKDFAGRPSLVTTNILSQDGKDIAFSNFGPMWKQQRKLVQSAFAMFKDGSLHVEKIVNQQAAFLCKLLAERQGTSFDFSREIFLVVSNVVSHLCFNSCFELGDPELDQLLMNSEHIINTIAKDSLVDIFPWLRVFPNKELRLLKKSVEIRNKLLKKRFKDHQEKFSSESIVDLLDVLLRAKMNMDNNNSRMPQEPSMTDDHVIMTIGDIFGAGVETTSSVLKWFIAFLLHYPQVKKKIQEEIDRKIGFSRTPALSDRNQLIYLEASIREILRIRPVTPLLIPHIAMKDSSIGEYTIHKGTRIMINIWSLHHDEMEWRNPDRFEPDRFLDKKGEQLISPSSSYLPFGTGPRVCLGESLARIELFLFLAWILQRFDFEVPENGEKPNLEGKTGVVYQVLPFQVVVKLRKGWMAQSGGRPRETLR</sequence>
<dbReference type="InterPro" id="IPR036396">
    <property type="entry name" value="Cyt_P450_sf"/>
</dbReference>
<evidence type="ECO:0000256" key="16">
    <source>
        <dbReference type="ARBA" id="ARBA00023098"/>
    </source>
</evidence>
<keyword evidence="33" id="KW-0732">Signal</keyword>
<evidence type="ECO:0000256" key="22">
    <source>
        <dbReference type="ARBA" id="ARBA00032037"/>
    </source>
</evidence>
<dbReference type="Pfam" id="PF00067">
    <property type="entry name" value="p450"/>
    <property type="match status" value="1"/>
</dbReference>
<evidence type="ECO:0000256" key="14">
    <source>
        <dbReference type="ARBA" id="ARBA00023004"/>
    </source>
</evidence>
<dbReference type="InParanoid" id="A0A6I8PJR3"/>
<evidence type="ECO:0000256" key="27">
    <source>
        <dbReference type="ARBA" id="ARBA00048534"/>
    </source>
</evidence>
<dbReference type="GO" id="GO:0005789">
    <property type="term" value="C:endoplasmic reticulum membrane"/>
    <property type="evidence" value="ECO:0007669"/>
    <property type="project" value="UniProtKB-SubCell"/>
</dbReference>
<evidence type="ECO:0000256" key="3">
    <source>
        <dbReference type="ARBA" id="ARBA00004586"/>
    </source>
</evidence>
<evidence type="ECO:0000256" key="2">
    <source>
        <dbReference type="ARBA" id="ARBA00004524"/>
    </source>
</evidence>
<keyword evidence="35" id="KW-1185">Reference proteome</keyword>
<dbReference type="GO" id="GO:0042448">
    <property type="term" value="P:progesterone metabolic process"/>
    <property type="evidence" value="ECO:0000318"/>
    <property type="project" value="GO_Central"/>
</dbReference>
<accession>A0A6I8PJR3</accession>
<keyword evidence="11" id="KW-0256">Endoplasmic reticulum</keyword>
<dbReference type="PRINTS" id="PR00385">
    <property type="entry name" value="P450"/>
</dbReference>
<evidence type="ECO:0000256" key="30">
    <source>
        <dbReference type="PIRSR" id="PIRSR602401-1"/>
    </source>
</evidence>
<feature type="binding site" description="axial binding residue" evidence="30">
    <location>
        <position position="442"/>
    </location>
    <ligand>
        <name>heme</name>
        <dbReference type="ChEBI" id="CHEBI:30413"/>
    </ligand>
    <ligandPart>
        <name>Fe</name>
        <dbReference type="ChEBI" id="CHEBI:18248"/>
    </ligandPart>
</feature>
<evidence type="ECO:0000256" key="6">
    <source>
        <dbReference type="ARBA" id="ARBA00012354"/>
    </source>
</evidence>
<evidence type="ECO:0000256" key="25">
    <source>
        <dbReference type="ARBA" id="ARBA00044223"/>
    </source>
</evidence>
<dbReference type="GO" id="GO:0004508">
    <property type="term" value="F:steroid 17-alpha-monooxygenase activity"/>
    <property type="evidence" value="ECO:0000318"/>
    <property type="project" value="GO_Central"/>
</dbReference>
<evidence type="ECO:0000256" key="33">
    <source>
        <dbReference type="SAM" id="SignalP"/>
    </source>
</evidence>
<dbReference type="Ensembl" id="ENSOANT00000072726.1">
    <property type="protein sequence ID" value="ENSOANP00000052622.1"/>
    <property type="gene ID" value="ENSOANG00000040450.1"/>
</dbReference>
<evidence type="ECO:0000256" key="26">
    <source>
        <dbReference type="ARBA" id="ARBA00047982"/>
    </source>
</evidence>
<protein>
    <recommendedName>
        <fullName evidence="8">Steroid 17-alpha-hydroxylase/17,20 lyase</fullName>
        <ecNumber evidence="7">1.14.14.19</ecNumber>
        <ecNumber evidence="6">1.14.14.32</ecNumber>
    </recommendedName>
    <alternativeName>
        <fullName evidence="22">CYPXVII</fullName>
    </alternativeName>
    <alternativeName>
        <fullName evidence="21">Cytochrome P450 17A1</fullName>
    </alternativeName>
    <alternativeName>
        <fullName evidence="23">Cytochrome P450-C17</fullName>
    </alternativeName>
    <alternativeName>
        <fullName evidence="25">Steroid 17-alpha-monooxygenase</fullName>
    </alternativeName>
</protein>
<dbReference type="Proteomes" id="UP000002279">
    <property type="component" value="Unplaced"/>
</dbReference>
<evidence type="ECO:0000256" key="31">
    <source>
        <dbReference type="RuleBase" id="RU000461"/>
    </source>
</evidence>
<comment type="pathway">
    <text evidence="20">Steroid hormone biosynthesis.</text>
</comment>
<reference evidence="34" key="2">
    <citation type="submission" date="2025-09" db="UniProtKB">
        <authorList>
            <consortium name="Ensembl"/>
        </authorList>
    </citation>
    <scope>IDENTIFICATION</scope>
    <source>
        <strain evidence="34">Glennie</strain>
    </source>
</reference>
<gene>
    <name evidence="34" type="primary">CYP17A1</name>
</gene>
<proteinExistence type="inferred from homology"/>
<comment type="catalytic activity">
    <reaction evidence="26">
        <text>progesterone + reduced [NADPH--hemoprotein reductase] + O2 = 17alpha-hydroxyprogesterone + oxidized [NADPH--hemoprotein reductase] + H2O + H(+)</text>
        <dbReference type="Rhea" id="RHEA:46308"/>
        <dbReference type="Rhea" id="RHEA-COMP:11964"/>
        <dbReference type="Rhea" id="RHEA-COMP:11965"/>
        <dbReference type="ChEBI" id="CHEBI:15377"/>
        <dbReference type="ChEBI" id="CHEBI:15378"/>
        <dbReference type="ChEBI" id="CHEBI:15379"/>
        <dbReference type="ChEBI" id="CHEBI:17026"/>
        <dbReference type="ChEBI" id="CHEBI:17252"/>
        <dbReference type="ChEBI" id="CHEBI:57618"/>
        <dbReference type="ChEBI" id="CHEBI:58210"/>
        <dbReference type="EC" id="1.14.14.19"/>
    </reaction>
    <physiologicalReaction direction="left-to-right" evidence="26">
        <dbReference type="Rhea" id="RHEA:46309"/>
    </physiologicalReaction>
</comment>
<dbReference type="GO" id="GO:0034651">
    <property type="term" value="P:cortisol biosynthetic process"/>
    <property type="evidence" value="ECO:0007669"/>
    <property type="project" value="Ensembl"/>
</dbReference>
<dbReference type="GO" id="GO:0020037">
    <property type="term" value="F:heme binding"/>
    <property type="evidence" value="ECO:0007669"/>
    <property type="project" value="Ensembl"/>
</dbReference>
<comment type="catalytic activity">
    <reaction evidence="27">
        <text>a C21-steroid + reduced [NADPH--hemoprotein reductase] + O2 = a 17alpha-hydroxy-C21-steroid + oxidized [NADPH--hemoprotein reductase] + H2O + H(+)</text>
        <dbReference type="Rhea" id="RHEA:65760"/>
        <dbReference type="Rhea" id="RHEA-COMP:11964"/>
        <dbReference type="Rhea" id="RHEA-COMP:11965"/>
        <dbReference type="ChEBI" id="CHEBI:15377"/>
        <dbReference type="ChEBI" id="CHEBI:15378"/>
        <dbReference type="ChEBI" id="CHEBI:15379"/>
        <dbReference type="ChEBI" id="CHEBI:57618"/>
        <dbReference type="ChEBI" id="CHEBI:58210"/>
        <dbReference type="ChEBI" id="CHEBI:61313"/>
        <dbReference type="ChEBI" id="CHEBI:138141"/>
        <dbReference type="EC" id="1.14.14.19"/>
    </reaction>
    <physiologicalReaction direction="left-to-right" evidence="27">
        <dbReference type="Rhea" id="RHEA:65761"/>
    </physiologicalReaction>
</comment>
<evidence type="ECO:0000256" key="29">
    <source>
        <dbReference type="ARBA" id="ARBA00049083"/>
    </source>
</evidence>
<keyword evidence="12" id="KW-0492">Microsome</keyword>
<dbReference type="InterPro" id="IPR017972">
    <property type="entry name" value="Cyt_P450_CS"/>
</dbReference>
<evidence type="ECO:0000256" key="24">
    <source>
        <dbReference type="ARBA" id="ARBA00043954"/>
    </source>
</evidence>
<name>A0A6I8PJR3_ORNAN</name>
<dbReference type="GO" id="GO:0042446">
    <property type="term" value="P:hormone biosynthetic process"/>
    <property type="evidence" value="ECO:0000318"/>
    <property type="project" value="GO_Central"/>
</dbReference>
<evidence type="ECO:0000256" key="13">
    <source>
        <dbReference type="ARBA" id="ARBA00023002"/>
    </source>
</evidence>
<keyword evidence="9 30" id="KW-0349">Heme</keyword>
<dbReference type="Bgee" id="ENSOANG00000040450">
    <property type="expression patterns" value="Expressed in testis and 5 other cell types or tissues"/>
</dbReference>
<comment type="similarity">
    <text evidence="5 31">Belongs to the cytochrome P450 family.</text>
</comment>
<evidence type="ECO:0000256" key="23">
    <source>
        <dbReference type="ARBA" id="ARBA00032167"/>
    </source>
</evidence>
<comment type="cofactor">
    <cofactor evidence="1 30">
        <name>heme</name>
        <dbReference type="ChEBI" id="CHEBI:30413"/>
    </cofactor>
</comment>
<dbReference type="Gene3D" id="1.10.630.10">
    <property type="entry name" value="Cytochrome P450"/>
    <property type="match status" value="1"/>
</dbReference>
<organism evidence="34 35">
    <name type="scientific">Ornithorhynchus anatinus</name>
    <name type="common">Duckbill platypus</name>
    <dbReference type="NCBI Taxonomy" id="9258"/>
    <lineage>
        <taxon>Eukaryota</taxon>
        <taxon>Metazoa</taxon>
        <taxon>Chordata</taxon>
        <taxon>Craniata</taxon>
        <taxon>Vertebrata</taxon>
        <taxon>Euteleostomi</taxon>
        <taxon>Mammalia</taxon>
        <taxon>Monotremata</taxon>
        <taxon>Ornithorhynchidae</taxon>
        <taxon>Ornithorhynchus</taxon>
    </lineage>
</organism>
<dbReference type="SUPFAM" id="SSF48264">
    <property type="entry name" value="Cytochrome P450"/>
    <property type="match status" value="1"/>
</dbReference>
<evidence type="ECO:0000256" key="21">
    <source>
        <dbReference type="ARBA" id="ARBA00030382"/>
    </source>
</evidence>
<dbReference type="GeneTree" id="ENSGT00940000155588"/>
<evidence type="ECO:0000313" key="35">
    <source>
        <dbReference type="Proteomes" id="UP000002279"/>
    </source>
</evidence>
<evidence type="ECO:0000256" key="28">
    <source>
        <dbReference type="ARBA" id="ARBA00048888"/>
    </source>
</evidence>
<feature type="signal peptide" evidence="33">
    <location>
        <begin position="1"/>
        <end position="24"/>
    </location>
</feature>
<evidence type="ECO:0000256" key="8">
    <source>
        <dbReference type="ARBA" id="ARBA00014119"/>
    </source>
</evidence>
<evidence type="ECO:0000256" key="11">
    <source>
        <dbReference type="ARBA" id="ARBA00022824"/>
    </source>
</evidence>
<evidence type="ECO:0000256" key="5">
    <source>
        <dbReference type="ARBA" id="ARBA00010617"/>
    </source>
</evidence>
<evidence type="ECO:0000256" key="20">
    <source>
        <dbReference type="ARBA" id="ARBA00025710"/>
    </source>
</evidence>
<dbReference type="PROSITE" id="PS00086">
    <property type="entry name" value="CYTOCHROME_P450"/>
    <property type="match status" value="1"/>
</dbReference>
<keyword evidence="17" id="KW-0472">Membrane</keyword>
<dbReference type="FunFam" id="1.10.630.10:FF:000002">
    <property type="entry name" value="Cytochrome P450 1A1"/>
    <property type="match status" value="1"/>
</dbReference>
<dbReference type="AlphaFoldDB" id="A0A6I8PJR3"/>
<comment type="pathway">
    <text evidence="24">Steroid biosynthesis; glucocorticoid biosynthesis.</text>
</comment>
<feature type="coiled-coil region" evidence="32">
    <location>
        <begin position="227"/>
        <end position="254"/>
    </location>
</feature>
<dbReference type="InterPro" id="IPR001128">
    <property type="entry name" value="Cyt_P450"/>
</dbReference>
<keyword evidence="15 31" id="KW-0503">Monooxygenase</keyword>
<feature type="chain" id="PRO_5026154370" description="Steroid 17-alpha-hydroxylase/17,20 lyase" evidence="33">
    <location>
        <begin position="25"/>
        <end position="512"/>
    </location>
</feature>
<evidence type="ECO:0000256" key="15">
    <source>
        <dbReference type="ARBA" id="ARBA00023033"/>
    </source>
</evidence>
<reference evidence="34" key="1">
    <citation type="submission" date="2025-08" db="UniProtKB">
        <authorList>
            <consortium name="Ensembl"/>
        </authorList>
    </citation>
    <scope>IDENTIFICATION</scope>
    <source>
        <strain evidence="34">Glennie</strain>
    </source>
</reference>
<comment type="catalytic activity">
    <reaction evidence="28">
        <text>pregnenolone + reduced [NADPH--hemoprotein reductase] + O2 = 17alpha-hydroxypregnenolone + oxidized [NADPH--hemoprotein reductase] + H2O + H(+)</text>
        <dbReference type="Rhea" id="RHEA:50236"/>
        <dbReference type="Rhea" id="RHEA-COMP:11964"/>
        <dbReference type="Rhea" id="RHEA-COMP:11965"/>
        <dbReference type="ChEBI" id="CHEBI:15377"/>
        <dbReference type="ChEBI" id="CHEBI:15378"/>
        <dbReference type="ChEBI" id="CHEBI:15379"/>
        <dbReference type="ChEBI" id="CHEBI:16581"/>
        <dbReference type="ChEBI" id="CHEBI:28750"/>
        <dbReference type="ChEBI" id="CHEBI:57618"/>
        <dbReference type="ChEBI" id="CHEBI:58210"/>
        <dbReference type="EC" id="1.14.14.19"/>
    </reaction>
    <physiologicalReaction direction="left-to-right" evidence="28">
        <dbReference type="Rhea" id="RHEA:50237"/>
    </physiologicalReaction>
</comment>
<keyword evidence="10 30" id="KW-0479">Metal-binding</keyword>
<keyword evidence="14 30" id="KW-0408">Iron</keyword>
<evidence type="ECO:0000256" key="17">
    <source>
        <dbReference type="ARBA" id="ARBA00023136"/>
    </source>
</evidence>
<evidence type="ECO:0000256" key="7">
    <source>
        <dbReference type="ARBA" id="ARBA00012359"/>
    </source>
</evidence>
<evidence type="ECO:0000256" key="9">
    <source>
        <dbReference type="ARBA" id="ARBA00022617"/>
    </source>
</evidence>
<evidence type="ECO:0000256" key="19">
    <source>
        <dbReference type="ARBA" id="ARBA00023250"/>
    </source>
</evidence>
<comment type="subcellular location">
    <subcellularLocation>
        <location evidence="3">Endoplasmic reticulum membrane</location>
    </subcellularLocation>
    <subcellularLocation>
        <location evidence="2">Microsome membrane</location>
    </subcellularLocation>
</comment>
<keyword evidence="13 31" id="KW-0560">Oxidoreductase</keyword>
<comment type="catalytic activity">
    <reaction evidence="29">
        <text>17alpha-hydroxypregnenolone + reduced [NADPH--hemoprotein reductase] + O2 = 3beta-hydroxyandrost-5-en-17-one + acetate + oxidized [NADPH--hemoprotein reductase] + H2O + 2 H(+)</text>
        <dbReference type="Rhea" id="RHEA:50244"/>
        <dbReference type="Rhea" id="RHEA-COMP:11964"/>
        <dbReference type="Rhea" id="RHEA-COMP:11965"/>
        <dbReference type="ChEBI" id="CHEBI:15377"/>
        <dbReference type="ChEBI" id="CHEBI:15378"/>
        <dbReference type="ChEBI" id="CHEBI:15379"/>
        <dbReference type="ChEBI" id="CHEBI:28689"/>
        <dbReference type="ChEBI" id="CHEBI:28750"/>
        <dbReference type="ChEBI" id="CHEBI:30089"/>
        <dbReference type="ChEBI" id="CHEBI:57618"/>
        <dbReference type="ChEBI" id="CHEBI:58210"/>
        <dbReference type="EC" id="1.14.14.32"/>
    </reaction>
    <physiologicalReaction direction="left-to-right" evidence="29">
        <dbReference type="Rhea" id="RHEA:50245"/>
    </physiologicalReaction>
</comment>
<dbReference type="PANTHER" id="PTHR24289">
    <property type="entry name" value="STEROID 17-ALPHA-HYDROXYLASE/17,20 LYASE"/>
    <property type="match status" value="1"/>
</dbReference>
<evidence type="ECO:0000256" key="32">
    <source>
        <dbReference type="SAM" id="Coils"/>
    </source>
</evidence>
<dbReference type="GO" id="GO:0005506">
    <property type="term" value="F:iron ion binding"/>
    <property type="evidence" value="ECO:0007669"/>
    <property type="project" value="InterPro"/>
</dbReference>
<dbReference type="EC" id="1.14.14.19" evidence="7"/>
<dbReference type="FunCoup" id="A0A6I8PJR3">
    <property type="interactions" value="334"/>
</dbReference>
<keyword evidence="32" id="KW-0175">Coiled coil</keyword>
<evidence type="ECO:0000256" key="18">
    <source>
        <dbReference type="ARBA" id="ARBA00023239"/>
    </source>
</evidence>
<dbReference type="EC" id="1.14.14.32" evidence="6"/>
<evidence type="ECO:0000256" key="10">
    <source>
        <dbReference type="ARBA" id="ARBA00022723"/>
    </source>
</evidence>
<comment type="pathway">
    <text evidence="4">Hormone biosynthesis.</text>
</comment>
<dbReference type="InterPro" id="IPR002401">
    <property type="entry name" value="Cyt_P450_E_grp-I"/>
</dbReference>
<keyword evidence="18" id="KW-0456">Lyase</keyword>
<evidence type="ECO:0000313" key="34">
    <source>
        <dbReference type="Ensembl" id="ENSOANP00000052622.1"/>
    </source>
</evidence>
<evidence type="ECO:0000256" key="12">
    <source>
        <dbReference type="ARBA" id="ARBA00022848"/>
    </source>
</evidence>
<dbReference type="PRINTS" id="PR00463">
    <property type="entry name" value="EP450I"/>
</dbReference>
<dbReference type="UniPathway" id="UPA00062"/>
<evidence type="ECO:0000256" key="1">
    <source>
        <dbReference type="ARBA" id="ARBA00001971"/>
    </source>
</evidence>
<keyword evidence="19" id="KW-0755">Steroidogenesis</keyword>
<dbReference type="PANTHER" id="PTHR24289:SF13">
    <property type="entry name" value="STEROID 17-ALPHA-HYDROXYLASE_17,20 LYASE"/>
    <property type="match status" value="1"/>
</dbReference>
<keyword evidence="16" id="KW-0443">Lipid metabolism</keyword>
<dbReference type="GO" id="GO:0016829">
    <property type="term" value="F:lyase activity"/>
    <property type="evidence" value="ECO:0007669"/>
    <property type="project" value="UniProtKB-KW"/>
</dbReference>